<name>A0ABU2MD92_9ACTN</name>
<reference evidence="2" key="1">
    <citation type="submission" date="2023-07" db="EMBL/GenBank/DDBJ databases">
        <title>30 novel species of actinomycetes from the DSMZ collection.</title>
        <authorList>
            <person name="Nouioui I."/>
        </authorList>
    </citation>
    <scope>NUCLEOTIDE SEQUENCE [LARGE SCALE GENOMIC DNA]</scope>
    <source>
        <strain evidence="2">DSM 44743</strain>
    </source>
</reference>
<dbReference type="Proteomes" id="UP001183390">
    <property type="component" value="Unassembled WGS sequence"/>
</dbReference>
<evidence type="ECO:0000313" key="2">
    <source>
        <dbReference type="Proteomes" id="UP001183390"/>
    </source>
</evidence>
<accession>A0ABU2MD92</accession>
<keyword evidence="2" id="KW-1185">Reference proteome</keyword>
<gene>
    <name evidence="1" type="ORF">RM479_19145</name>
</gene>
<dbReference type="RefSeq" id="WP_311513084.1">
    <property type="nucleotide sequence ID" value="NZ_JAVREP010000013.1"/>
</dbReference>
<evidence type="ECO:0000313" key="1">
    <source>
        <dbReference type="EMBL" id="MDT0330537.1"/>
    </source>
</evidence>
<protein>
    <submittedName>
        <fullName evidence="1">Uncharacterized protein</fullName>
    </submittedName>
</protein>
<sequence length="40" mass="4564">MLEIANGLGSKRTNERPRVVRRALERFRDVPELRDALSAA</sequence>
<proteinExistence type="predicted"/>
<dbReference type="EMBL" id="JAVREP010000013">
    <property type="protein sequence ID" value="MDT0330537.1"/>
    <property type="molecule type" value="Genomic_DNA"/>
</dbReference>
<comment type="caution">
    <text evidence="1">The sequence shown here is derived from an EMBL/GenBank/DDBJ whole genome shotgun (WGS) entry which is preliminary data.</text>
</comment>
<organism evidence="1 2">
    <name type="scientific">Nocardiopsis lambiniae</name>
    <dbReference type="NCBI Taxonomy" id="3075539"/>
    <lineage>
        <taxon>Bacteria</taxon>
        <taxon>Bacillati</taxon>
        <taxon>Actinomycetota</taxon>
        <taxon>Actinomycetes</taxon>
        <taxon>Streptosporangiales</taxon>
        <taxon>Nocardiopsidaceae</taxon>
        <taxon>Nocardiopsis</taxon>
    </lineage>
</organism>